<keyword evidence="6" id="KW-1185">Reference proteome</keyword>
<dbReference type="PRINTS" id="PR00081">
    <property type="entry name" value="GDHRDH"/>
</dbReference>
<dbReference type="SUPFAM" id="SSF51735">
    <property type="entry name" value="NAD(P)-binding Rossmann-fold domains"/>
    <property type="match status" value="1"/>
</dbReference>
<comment type="caution">
    <text evidence="5">The sequence shown here is derived from an EMBL/GenBank/DDBJ whole genome shotgun (WGS) entry which is preliminary data.</text>
</comment>
<accession>A0A158KTV9</accession>
<dbReference type="InterPro" id="IPR036291">
    <property type="entry name" value="NAD(P)-bd_dom_sf"/>
</dbReference>
<evidence type="ECO:0000313" key="6">
    <source>
        <dbReference type="Proteomes" id="UP000054770"/>
    </source>
</evidence>
<reference evidence="5" key="1">
    <citation type="submission" date="2016-01" db="EMBL/GenBank/DDBJ databases">
        <authorList>
            <person name="Peeters C."/>
        </authorList>
    </citation>
    <scope>NUCLEOTIDE SEQUENCE [LARGE SCALE GENOMIC DNA]</scope>
    <source>
        <strain evidence="5">LMG 22940</strain>
    </source>
</reference>
<protein>
    <submittedName>
        <fullName evidence="5">Short-chain dehydrogenase</fullName>
    </submittedName>
</protein>
<dbReference type="Gene3D" id="3.40.50.720">
    <property type="entry name" value="NAD(P)-binding Rossmann-like Domain"/>
    <property type="match status" value="1"/>
</dbReference>
<organism evidence="5 6">
    <name type="scientific">Caballeronia choica</name>
    <dbReference type="NCBI Taxonomy" id="326476"/>
    <lineage>
        <taxon>Bacteria</taxon>
        <taxon>Pseudomonadati</taxon>
        <taxon>Pseudomonadota</taxon>
        <taxon>Betaproteobacteria</taxon>
        <taxon>Burkholderiales</taxon>
        <taxon>Burkholderiaceae</taxon>
        <taxon>Caballeronia</taxon>
    </lineage>
</organism>
<evidence type="ECO:0000256" key="3">
    <source>
        <dbReference type="RuleBase" id="RU000363"/>
    </source>
</evidence>
<dbReference type="PANTHER" id="PTHR45024:SF2">
    <property type="entry name" value="SCP2 DOMAIN-CONTAINING PROTEIN"/>
    <property type="match status" value="1"/>
</dbReference>
<dbReference type="OrthoDB" id="9804774at2"/>
<dbReference type="InterPro" id="IPR057326">
    <property type="entry name" value="KR_dom"/>
</dbReference>
<feature type="domain" description="Ketoreductase" evidence="4">
    <location>
        <begin position="8"/>
        <end position="202"/>
    </location>
</feature>
<dbReference type="NCBIfam" id="NF005861">
    <property type="entry name" value="PRK07791.1"/>
    <property type="match status" value="1"/>
</dbReference>
<dbReference type="PRINTS" id="PR00080">
    <property type="entry name" value="SDRFAMILY"/>
</dbReference>
<dbReference type="InterPro" id="IPR020904">
    <property type="entry name" value="Sc_DH/Rdtase_CS"/>
</dbReference>
<proteinExistence type="inferred from homology"/>
<dbReference type="SMART" id="SM00822">
    <property type="entry name" value="PKS_KR"/>
    <property type="match status" value="1"/>
</dbReference>
<dbReference type="PANTHER" id="PTHR45024">
    <property type="entry name" value="DEHYDROGENASES, SHORT CHAIN"/>
    <property type="match status" value="1"/>
</dbReference>
<keyword evidence="2" id="KW-0560">Oxidoreductase</keyword>
<dbReference type="EMBL" id="FCON02000153">
    <property type="protein sequence ID" value="SAL84153.1"/>
    <property type="molecule type" value="Genomic_DNA"/>
</dbReference>
<name>A0A158KTV9_9BURK</name>
<dbReference type="InterPro" id="IPR002347">
    <property type="entry name" value="SDR_fam"/>
</dbReference>
<dbReference type="InterPro" id="IPR051687">
    <property type="entry name" value="Peroxisomal_Beta-Oxidation"/>
</dbReference>
<evidence type="ECO:0000259" key="4">
    <source>
        <dbReference type="SMART" id="SM00822"/>
    </source>
</evidence>
<dbReference type="FunFam" id="3.40.50.720:FF:000446">
    <property type="entry name" value="Short chain dehydrogenase"/>
    <property type="match status" value="1"/>
</dbReference>
<dbReference type="AlphaFoldDB" id="A0A158KTV9"/>
<dbReference type="Pfam" id="PF00106">
    <property type="entry name" value="adh_short"/>
    <property type="match status" value="1"/>
</dbReference>
<dbReference type="Proteomes" id="UP000054770">
    <property type="component" value="Unassembled WGS sequence"/>
</dbReference>
<dbReference type="RefSeq" id="WP_087649037.1">
    <property type="nucleotide sequence ID" value="NZ_FCON02000153.1"/>
</dbReference>
<evidence type="ECO:0000256" key="1">
    <source>
        <dbReference type="ARBA" id="ARBA00006484"/>
    </source>
</evidence>
<evidence type="ECO:0000256" key="2">
    <source>
        <dbReference type="ARBA" id="ARBA00023002"/>
    </source>
</evidence>
<dbReference type="GO" id="GO:0016491">
    <property type="term" value="F:oxidoreductase activity"/>
    <property type="evidence" value="ECO:0007669"/>
    <property type="project" value="UniProtKB-KW"/>
</dbReference>
<gene>
    <name evidence="5" type="ORF">AWB68_07186</name>
</gene>
<dbReference type="PROSITE" id="PS00061">
    <property type="entry name" value="ADH_SHORT"/>
    <property type="match status" value="1"/>
</dbReference>
<evidence type="ECO:0000313" key="5">
    <source>
        <dbReference type="EMBL" id="SAL84153.1"/>
    </source>
</evidence>
<sequence>MQQLCKDRVVVITGAGRGLGREYALEFARQGAKVVVNDLGGAGDGTGSASGPAFEVVAEIEAMGGQAVASFDDVADWNGAKNMIDTAVRVFGGLDVLVNNAGILRDRTLVNMTEQEWDSVIRVHMRGTFAPSRHAAAYWREESKAGRQRVARLINTSSSSGLYCNPGQANYGAAKAGIAAMSVIAARELDRYGVTVNAIYPTALSRLTEDILGGGRRPDLSAGAAPGFDPLDPGNVAPLVAWLGSVESSGITGRVFGVRGSRITVAEGWHAGPRIEKEGRWQAGELGNRIPELVRQAAVNAETSGEIPANAA</sequence>
<comment type="similarity">
    <text evidence="1 3">Belongs to the short-chain dehydrogenases/reductases (SDR) family.</text>
</comment>